<dbReference type="EMBL" id="CAJOBJ010000001">
    <property type="protein sequence ID" value="CAF3779957.1"/>
    <property type="molecule type" value="Genomic_DNA"/>
</dbReference>
<evidence type="ECO:0000313" key="20">
    <source>
        <dbReference type="EMBL" id="CAF3779957.1"/>
    </source>
</evidence>
<dbReference type="InterPro" id="IPR005821">
    <property type="entry name" value="Ion_trans_dom"/>
</dbReference>
<dbReference type="GO" id="GO:0042391">
    <property type="term" value="P:regulation of membrane potential"/>
    <property type="evidence" value="ECO:0007669"/>
    <property type="project" value="TreeGrafter"/>
</dbReference>
<accession>A0A8S2J2Q2</accession>
<dbReference type="InterPro" id="IPR018490">
    <property type="entry name" value="cNMP-bd_dom_sf"/>
</dbReference>
<dbReference type="Gene3D" id="2.60.120.10">
    <property type="entry name" value="Jelly Rolls"/>
    <property type="match status" value="1"/>
</dbReference>
<dbReference type="EMBL" id="CAJOBH010000001">
    <property type="protein sequence ID" value="CAF3744736.1"/>
    <property type="molecule type" value="Genomic_DNA"/>
</dbReference>
<feature type="domain" description="PAC" evidence="18">
    <location>
        <begin position="114"/>
        <end position="166"/>
    </location>
</feature>
<evidence type="ECO:0000256" key="8">
    <source>
        <dbReference type="ARBA" id="ARBA00022882"/>
    </source>
</evidence>
<dbReference type="InterPro" id="IPR000595">
    <property type="entry name" value="cNMP-bd_dom"/>
</dbReference>
<gene>
    <name evidence="19" type="ORF">BYL167_LOCUS4</name>
    <name evidence="20" type="ORF">GIL414_LOCUS4</name>
</gene>
<keyword evidence="7" id="KW-0112">Calmodulin-binding</keyword>
<dbReference type="Pfam" id="PF00520">
    <property type="entry name" value="Ion_trans"/>
    <property type="match status" value="1"/>
</dbReference>
<dbReference type="Pfam" id="PF00027">
    <property type="entry name" value="cNMP_binding"/>
    <property type="match status" value="1"/>
</dbReference>
<dbReference type="PANTHER" id="PTHR10217:SF435">
    <property type="entry name" value="POTASSIUM VOLTAGE-GATED CHANNEL PROTEIN EAG"/>
    <property type="match status" value="1"/>
</dbReference>
<comment type="subcellular location">
    <subcellularLocation>
        <location evidence="1">Membrane</location>
        <topology evidence="1">Multi-pass membrane protein</topology>
    </subcellularLocation>
</comment>
<keyword evidence="11" id="KW-0406">Ion transport</keyword>
<keyword evidence="6" id="KW-0631">Potassium channel</keyword>
<proteinExistence type="predicted"/>
<evidence type="ECO:0000256" key="11">
    <source>
        <dbReference type="ARBA" id="ARBA00023065"/>
    </source>
</evidence>
<dbReference type="FunFam" id="1.10.1200.260:FF:000003">
    <property type="entry name" value="Potassium voltage-gated channel subfamily H member 1"/>
    <property type="match status" value="1"/>
</dbReference>
<dbReference type="InterPro" id="IPR001610">
    <property type="entry name" value="PAC"/>
</dbReference>
<evidence type="ECO:0000313" key="21">
    <source>
        <dbReference type="Proteomes" id="UP000681720"/>
    </source>
</evidence>
<evidence type="ECO:0000313" key="19">
    <source>
        <dbReference type="EMBL" id="CAF3744736.1"/>
    </source>
</evidence>
<feature type="compositionally biased region" description="Polar residues" evidence="15">
    <location>
        <begin position="839"/>
        <end position="855"/>
    </location>
</feature>
<evidence type="ECO:0000256" key="7">
    <source>
        <dbReference type="ARBA" id="ARBA00022860"/>
    </source>
</evidence>
<feature type="compositionally biased region" description="Basic and acidic residues" evidence="15">
    <location>
        <begin position="915"/>
        <end position="924"/>
    </location>
</feature>
<feature type="transmembrane region" description="Helical" evidence="16">
    <location>
        <begin position="482"/>
        <end position="502"/>
    </location>
</feature>
<feature type="region of interest" description="Disordered" evidence="15">
    <location>
        <begin position="892"/>
        <end position="924"/>
    </location>
</feature>
<evidence type="ECO:0000259" key="18">
    <source>
        <dbReference type="PROSITE" id="PS50113"/>
    </source>
</evidence>
<dbReference type="PRINTS" id="PR01464">
    <property type="entry name" value="EAGCHANNEL"/>
</dbReference>
<keyword evidence="3" id="KW-0633">Potassium transport</keyword>
<dbReference type="GO" id="GO:0008076">
    <property type="term" value="C:voltage-gated potassium channel complex"/>
    <property type="evidence" value="ECO:0007669"/>
    <property type="project" value="TreeGrafter"/>
</dbReference>
<feature type="compositionally biased region" description="Low complexity" evidence="15">
    <location>
        <begin position="1284"/>
        <end position="1297"/>
    </location>
</feature>
<dbReference type="InterPro" id="IPR035965">
    <property type="entry name" value="PAS-like_dom_sf"/>
</dbReference>
<evidence type="ECO:0000256" key="2">
    <source>
        <dbReference type="ARBA" id="ARBA00022448"/>
    </source>
</evidence>
<dbReference type="InterPro" id="IPR050818">
    <property type="entry name" value="KCNH_animal-type"/>
</dbReference>
<dbReference type="SUPFAM" id="SSF55785">
    <property type="entry name" value="PYP-like sensor domain (PAS domain)"/>
    <property type="match status" value="1"/>
</dbReference>
<protein>
    <submittedName>
        <fullName evidence="20">Uncharacterized protein</fullName>
    </submittedName>
</protein>
<evidence type="ECO:0000256" key="1">
    <source>
        <dbReference type="ARBA" id="ARBA00004141"/>
    </source>
</evidence>
<keyword evidence="13" id="KW-0325">Glycoprotein</keyword>
<evidence type="ECO:0000256" key="10">
    <source>
        <dbReference type="ARBA" id="ARBA00022989"/>
    </source>
</evidence>
<dbReference type="SMART" id="SM00100">
    <property type="entry name" value="cNMP"/>
    <property type="match status" value="1"/>
</dbReference>
<dbReference type="InterPro" id="IPR003949">
    <property type="entry name" value="K_chnl_volt-dep_EAG"/>
</dbReference>
<keyword evidence="9" id="KW-0630">Potassium</keyword>
<dbReference type="InterPro" id="IPR003938">
    <property type="entry name" value="K_chnl_volt-dep_EAG/ELK/ERG"/>
</dbReference>
<dbReference type="GO" id="GO:0005249">
    <property type="term" value="F:voltage-gated potassium channel activity"/>
    <property type="evidence" value="ECO:0007669"/>
    <property type="project" value="InterPro"/>
</dbReference>
<sequence>MAITIITTSRILFKQTSARALMPGSRRGLVAPQNTFLESIIRKCSGAHTAFILSNAQIVDYPIVFSNDGFTKISGYLRTDLMNKSSTCSFMYGELTDVDTQAKIRDALENCHIEQVEVLLYKKNKTPIWVFMQVAPITNERDTVVIYLCTFTDITALKQPIETEDTKGGLSKFARIAKSVTRNRSILMNFAAPNAKSTHTDSTKPSQLPNLLNLSAEVLPSYRQEAPSTPPHIILHYCTFKTVWDWVILLLTFYTSLLVPYHAAFRSKSLDDVPLLVVDSIVDVIFFIDIILNFHTTYVHTKSGEVISDPKRIRKTYLKSWFVIDLLACLPYDVFNAFQEAEEIDIFQRYGSIFSALKVLRLLRLGRVFRKLDNYLEYGAAVLLLLICVFVLVAHWFACVWYTIGFREGRGGPGKRMEYSWLVKMDRELYYGCIDSYGNLTAYESNGTCRKAAYVTALYYTMSSLTSIGFGNVAANSDNEKIFTCVMMLIGSLLYATIFGNVTTIFTQMYSATARYHEMLSSIREFMRLHGMPNQLNERIMDYVVSTWAMTKGIDATKVLNYCPKDMRADICVHMNRSVFNEHPAFRLASDGCLRALAVHFHINHSAPGDMLYHCGESLDMLCFIVSGSLEVIQDDEVLAILSTNDVFGDDFWSKNRDNIGQSAANVRALTYCNLHQIRRERLLEVLDFYHPFSVSFARNMVLTYNLRHRVVFRKIADVKRERELAETRKNEGFDQISSDHPVRKLISKFRKISQENRTSSQSNSNVSLLGSFNSTIIQSPSLPAIPETVIQPPSAEPMDSSSTTTIAASTSFQHLQLPNSSSNKQRDKLETISERIETQNSQISQITSVNQSPPLQRPPKSSKWKWLMTGSVEPDNNTSAKPLLPNTKIASASQALKKTPINPFDQRLSDDDEPTKIDEGNERKQSIPLSLFVPRAVQHTSSKILNEEINYSKQLEDSHSDINLSFSRYRSASTQFSDHQLLSSLLEIKHDLSTEVRTLTKRMSHIDEQIGQIFNFLSPLYTSSATNDLPKIPEIASSSPAPPSTPHKPQSLTLTTSLLQLNGTISNDTNTSSVSISPLFETSSFYSDVNANMSLFDDNRPLVATKDVHDLSRQPRTTEQAMTTPPIREISYDITALPILSSTSVYNRSASSSIVSLGASTASRSSISNKIAPAPPSPVNSKHPLSTKFQPISNTRYNPGRSPKPKIRSHHNRSSIKHPQPEKSTIIELESPTQEDLSNKNAPLLATSKKPPTPTSTPTPTTKASSNVFRRFLSSGSNTEKASMLSSPSTLLYPPTSDDEHPMSPASSGNDDDDYRLLASASSKYDHQTPL</sequence>
<dbReference type="CDD" id="cd00038">
    <property type="entry name" value="CAP_ED"/>
    <property type="match status" value="1"/>
</dbReference>
<dbReference type="PRINTS" id="PR01463">
    <property type="entry name" value="EAGCHANLFMLY"/>
</dbReference>
<evidence type="ECO:0000256" key="4">
    <source>
        <dbReference type="ARBA" id="ARBA00022553"/>
    </source>
</evidence>
<evidence type="ECO:0000256" key="12">
    <source>
        <dbReference type="ARBA" id="ARBA00023136"/>
    </source>
</evidence>
<evidence type="ECO:0000256" key="16">
    <source>
        <dbReference type="SAM" id="Phobius"/>
    </source>
</evidence>
<feature type="transmembrane region" description="Helical" evidence="16">
    <location>
        <begin position="375"/>
        <end position="404"/>
    </location>
</feature>
<feature type="region of interest" description="Disordered" evidence="15">
    <location>
        <begin position="1032"/>
        <end position="1052"/>
    </location>
</feature>
<dbReference type="Gene3D" id="1.10.287.70">
    <property type="match status" value="1"/>
</dbReference>
<dbReference type="PANTHER" id="PTHR10217">
    <property type="entry name" value="VOLTAGE AND LIGAND GATED POTASSIUM CHANNEL"/>
    <property type="match status" value="1"/>
</dbReference>
<dbReference type="SUPFAM" id="SSF51206">
    <property type="entry name" value="cAMP-binding domain-like"/>
    <property type="match status" value="1"/>
</dbReference>
<dbReference type="Pfam" id="PF13426">
    <property type="entry name" value="PAS_9"/>
    <property type="match status" value="1"/>
</dbReference>
<dbReference type="FunFam" id="2.60.120.10:FF:000009">
    <property type="entry name" value="Potassium voltage-gated channel subfamily H member 1"/>
    <property type="match status" value="1"/>
</dbReference>
<name>A0A8S2J2Q2_9BILA</name>
<evidence type="ECO:0000256" key="9">
    <source>
        <dbReference type="ARBA" id="ARBA00022958"/>
    </source>
</evidence>
<dbReference type="SMART" id="SM00086">
    <property type="entry name" value="PAC"/>
    <property type="match status" value="1"/>
</dbReference>
<evidence type="ECO:0000256" key="6">
    <source>
        <dbReference type="ARBA" id="ARBA00022826"/>
    </source>
</evidence>
<dbReference type="SUPFAM" id="SSF81324">
    <property type="entry name" value="Voltage-gated potassium channels"/>
    <property type="match status" value="1"/>
</dbReference>
<feature type="compositionally biased region" description="Polar residues" evidence="15">
    <location>
        <begin position="1180"/>
        <end position="1198"/>
    </location>
</feature>
<dbReference type="InterPro" id="IPR014710">
    <property type="entry name" value="RmlC-like_jellyroll"/>
</dbReference>
<keyword evidence="4" id="KW-0597">Phosphoprotein</keyword>
<dbReference type="NCBIfam" id="TIGR00229">
    <property type="entry name" value="sensory_box"/>
    <property type="match status" value="1"/>
</dbReference>
<evidence type="ECO:0000256" key="13">
    <source>
        <dbReference type="ARBA" id="ARBA00023180"/>
    </source>
</evidence>
<evidence type="ECO:0000256" key="15">
    <source>
        <dbReference type="SAM" id="MobiDB-lite"/>
    </source>
</evidence>
<feature type="transmembrane region" description="Helical" evidence="16">
    <location>
        <begin position="275"/>
        <end position="295"/>
    </location>
</feature>
<keyword evidence="5 16" id="KW-0812">Transmembrane</keyword>
<dbReference type="Proteomes" id="UP000681720">
    <property type="component" value="Unassembled WGS sequence"/>
</dbReference>
<evidence type="ECO:0000256" key="3">
    <source>
        <dbReference type="ARBA" id="ARBA00022538"/>
    </source>
</evidence>
<dbReference type="InterPro" id="IPR000700">
    <property type="entry name" value="PAS-assoc_C"/>
</dbReference>
<keyword evidence="14" id="KW-0407">Ion channel</keyword>
<feature type="region of interest" description="Disordered" evidence="15">
    <location>
        <begin position="1168"/>
        <end position="1224"/>
    </location>
</feature>
<feature type="region of interest" description="Disordered" evidence="15">
    <location>
        <begin position="839"/>
        <end position="863"/>
    </location>
</feature>
<organism evidence="20 21">
    <name type="scientific">Rotaria magnacalcarata</name>
    <dbReference type="NCBI Taxonomy" id="392030"/>
    <lineage>
        <taxon>Eukaryota</taxon>
        <taxon>Metazoa</taxon>
        <taxon>Spiralia</taxon>
        <taxon>Gnathifera</taxon>
        <taxon>Rotifera</taxon>
        <taxon>Eurotatoria</taxon>
        <taxon>Bdelloidea</taxon>
        <taxon>Philodinida</taxon>
        <taxon>Philodinidae</taxon>
        <taxon>Rotaria</taxon>
    </lineage>
</organism>
<keyword evidence="12 16" id="KW-0472">Membrane</keyword>
<feature type="transmembrane region" description="Helical" evidence="16">
    <location>
        <begin position="243"/>
        <end position="263"/>
    </location>
</feature>
<comment type="caution">
    <text evidence="20">The sequence shown here is derived from an EMBL/GenBank/DDBJ whole genome shotgun (WGS) entry which is preliminary data.</text>
</comment>
<dbReference type="PROSITE" id="PS50042">
    <property type="entry name" value="CNMP_BINDING_3"/>
    <property type="match status" value="1"/>
</dbReference>
<evidence type="ECO:0000256" key="5">
    <source>
        <dbReference type="ARBA" id="ARBA00022692"/>
    </source>
</evidence>
<dbReference type="CDD" id="cd00130">
    <property type="entry name" value="PAS"/>
    <property type="match status" value="1"/>
</dbReference>
<dbReference type="GO" id="GO:0005516">
    <property type="term" value="F:calmodulin binding"/>
    <property type="evidence" value="ECO:0007669"/>
    <property type="project" value="UniProtKB-KW"/>
</dbReference>
<dbReference type="PROSITE" id="PS50113">
    <property type="entry name" value="PAC"/>
    <property type="match status" value="1"/>
</dbReference>
<dbReference type="Gene3D" id="1.10.1200.260">
    <property type="match status" value="1"/>
</dbReference>
<keyword evidence="10 16" id="KW-1133">Transmembrane helix</keyword>
<feature type="compositionally biased region" description="Basic residues" evidence="15">
    <location>
        <begin position="1204"/>
        <end position="1217"/>
    </location>
</feature>
<evidence type="ECO:0000259" key="17">
    <source>
        <dbReference type="PROSITE" id="PS50042"/>
    </source>
</evidence>
<dbReference type="InterPro" id="IPR000014">
    <property type="entry name" value="PAS"/>
</dbReference>
<keyword evidence="8" id="KW-0851">Voltage-gated channel</keyword>
<feature type="region of interest" description="Disordered" evidence="15">
    <location>
        <begin position="1244"/>
        <end position="1332"/>
    </location>
</feature>
<reference evidence="20" key="1">
    <citation type="submission" date="2021-02" db="EMBL/GenBank/DDBJ databases">
        <authorList>
            <person name="Nowell W R."/>
        </authorList>
    </citation>
    <scope>NUCLEOTIDE SEQUENCE</scope>
</reference>
<dbReference type="Gene3D" id="3.30.450.20">
    <property type="entry name" value="PAS domain"/>
    <property type="match status" value="1"/>
</dbReference>
<feature type="transmembrane region" description="Helical" evidence="16">
    <location>
        <begin position="457"/>
        <end position="475"/>
    </location>
</feature>
<evidence type="ECO:0000256" key="14">
    <source>
        <dbReference type="ARBA" id="ARBA00023303"/>
    </source>
</evidence>
<dbReference type="Proteomes" id="UP000681967">
    <property type="component" value="Unassembled WGS sequence"/>
</dbReference>
<keyword evidence="2" id="KW-0813">Transport</keyword>
<dbReference type="FunFam" id="3.30.450.20:FF:000009">
    <property type="entry name" value="Potassium voltage-gated channel subfamily H member 1"/>
    <property type="match status" value="1"/>
</dbReference>
<feature type="domain" description="Cyclic nucleotide-binding" evidence="17">
    <location>
        <begin position="608"/>
        <end position="687"/>
    </location>
</feature>